<comment type="caution">
    <text evidence="1">The sequence shown here is derived from an EMBL/GenBank/DDBJ whole genome shotgun (WGS) entry which is preliminary data.</text>
</comment>
<accession>A0A7J9NPA8</accession>
<evidence type="ECO:0000313" key="1">
    <source>
        <dbReference type="EMBL" id="MBA2846976.1"/>
    </source>
</evidence>
<evidence type="ECO:0008006" key="3">
    <source>
        <dbReference type="Google" id="ProtNLM"/>
    </source>
</evidence>
<evidence type="ECO:0000313" key="2">
    <source>
        <dbReference type="Proteomes" id="UP000571854"/>
    </source>
</evidence>
<dbReference type="Proteomes" id="UP000571854">
    <property type="component" value="Unassembled WGS sequence"/>
</dbReference>
<dbReference type="AlphaFoldDB" id="A0A7J9NPA8"/>
<dbReference type="SUPFAM" id="SSF53448">
    <property type="entry name" value="Nucleotide-diphospho-sugar transferases"/>
    <property type="match status" value="1"/>
</dbReference>
<dbReference type="InterPro" id="IPR029044">
    <property type="entry name" value="Nucleotide-diphossugar_trans"/>
</dbReference>
<dbReference type="PANTHER" id="PTHR33604:SF3">
    <property type="entry name" value="OSJNBA0004B13.7 PROTEIN"/>
    <property type="match status" value="1"/>
</dbReference>
<gene>
    <name evidence="1" type="ORF">HNP88_001160</name>
</gene>
<organism evidence="1 2">
    <name type="scientific">Methanococcus maripaludis</name>
    <name type="common">Methanococcus deltae</name>
    <dbReference type="NCBI Taxonomy" id="39152"/>
    <lineage>
        <taxon>Archaea</taxon>
        <taxon>Methanobacteriati</taxon>
        <taxon>Methanobacteriota</taxon>
        <taxon>Methanomada group</taxon>
        <taxon>Methanococci</taxon>
        <taxon>Methanococcales</taxon>
        <taxon>Methanococcaceae</taxon>
        <taxon>Methanococcus</taxon>
    </lineage>
</organism>
<dbReference type="Gene3D" id="3.90.550.10">
    <property type="entry name" value="Spore Coat Polysaccharide Biosynthesis Protein SpsA, Chain A"/>
    <property type="match status" value="1"/>
</dbReference>
<sequence>MEISIVVVAYNRIKSLKRILDSLSNADYQNEKINLVISIDGPKKNMDNSQIVRLAEEFNWVHGEKRIIKHNGNIGLKKHILKCGDLTNEYGNIILLEDDLFVSPYFYEYAKQTLEYYKDEKSIAGISLFNHCYNETAQLPFFPIETGHDVYFMQIASSWGQIWNKRMWFEFRNWLADHEYISNKEKIPLDVLKWPASSWKKHFIHYLIKEKKYFVYPRISLTTNFMDVGTHHKSKAFILQQPLNYGFKEYKLTKIEDSLSVYDAFCEILPSRIKKMNNKLSIYDFEVDLYGQKDISKINSKYILTHSKCLNYEMGFGLDFKPLEMNIILNNDGDFFKLILKEKAKKKNDDELIRYEYFYKYLSKNTLKLIMKKIVINNSRIWKKICE</sequence>
<reference evidence="1 2" key="1">
    <citation type="submission" date="2020-07" db="EMBL/GenBank/DDBJ databases">
        <title>Genomic Encyclopedia of Type Strains, Phase IV (KMG-V): Genome sequencing to study the core and pangenomes of soil and plant-associated prokaryotes.</title>
        <authorList>
            <person name="Whitman W."/>
        </authorList>
    </citation>
    <scope>NUCLEOTIDE SEQUENCE [LARGE SCALE GENOMIC DNA]</scope>
    <source>
        <strain evidence="1 2">A5</strain>
    </source>
</reference>
<dbReference type="PANTHER" id="PTHR33604">
    <property type="entry name" value="OSJNBA0004B13.7 PROTEIN"/>
    <property type="match status" value="1"/>
</dbReference>
<dbReference type="RefSeq" id="WP_181492295.1">
    <property type="nucleotide sequence ID" value="NZ_JACDUJ010000001.1"/>
</dbReference>
<name>A0A7J9NPA8_METMI</name>
<protein>
    <recommendedName>
        <fullName evidence="3">Glycosyl transferase family 2</fullName>
    </recommendedName>
</protein>
<proteinExistence type="predicted"/>
<dbReference type="EMBL" id="JACDUJ010000001">
    <property type="protein sequence ID" value="MBA2846976.1"/>
    <property type="molecule type" value="Genomic_DNA"/>
</dbReference>